<keyword evidence="2" id="KW-1185">Reference proteome</keyword>
<dbReference type="KEGG" id="nano:G5V58_08080"/>
<keyword evidence="1" id="KW-0560">Oxidoreductase</keyword>
<dbReference type="SUPFAM" id="SSF51412">
    <property type="entry name" value="Inosine monophosphate dehydrogenase (IMPDH)"/>
    <property type="match status" value="1"/>
</dbReference>
<dbReference type="InterPro" id="IPR013785">
    <property type="entry name" value="Aldolase_TIM"/>
</dbReference>
<protein>
    <submittedName>
        <fullName evidence="1">Nitronate monooxygenase</fullName>
    </submittedName>
</protein>
<dbReference type="PANTHER" id="PTHR42747">
    <property type="entry name" value="NITRONATE MONOOXYGENASE-RELATED"/>
    <property type="match status" value="1"/>
</dbReference>
<gene>
    <name evidence="1" type="ORF">G5V58_08080</name>
</gene>
<dbReference type="EMBL" id="CP049257">
    <property type="protein sequence ID" value="QIG45823.1"/>
    <property type="molecule type" value="Genomic_DNA"/>
</dbReference>
<reference evidence="1 2" key="1">
    <citation type="submission" date="2020-02" db="EMBL/GenBank/DDBJ databases">
        <title>Full genome sequence of Nocardioides sp. R-3366.</title>
        <authorList>
            <person name="Im W.-T."/>
        </authorList>
    </citation>
    <scope>NUCLEOTIDE SEQUENCE [LARGE SCALE GENOMIC DNA]</scope>
    <source>
        <strain evidence="1 2">R-3366</strain>
    </source>
</reference>
<organism evidence="1 2">
    <name type="scientific">Nocardioides anomalus</name>
    <dbReference type="NCBI Taxonomy" id="2712223"/>
    <lineage>
        <taxon>Bacteria</taxon>
        <taxon>Bacillati</taxon>
        <taxon>Actinomycetota</taxon>
        <taxon>Actinomycetes</taxon>
        <taxon>Propionibacteriales</taxon>
        <taxon>Nocardioidaceae</taxon>
        <taxon>Nocardioides</taxon>
    </lineage>
</organism>
<dbReference type="GO" id="GO:0018580">
    <property type="term" value="F:nitronate monooxygenase activity"/>
    <property type="evidence" value="ECO:0007669"/>
    <property type="project" value="TreeGrafter"/>
</dbReference>
<dbReference type="Gene3D" id="3.20.20.70">
    <property type="entry name" value="Aldolase class I"/>
    <property type="match status" value="1"/>
</dbReference>
<dbReference type="Proteomes" id="UP000502996">
    <property type="component" value="Chromosome"/>
</dbReference>
<proteinExistence type="predicted"/>
<evidence type="ECO:0000313" key="2">
    <source>
        <dbReference type="Proteomes" id="UP000502996"/>
    </source>
</evidence>
<dbReference type="AlphaFoldDB" id="A0A6G6WL07"/>
<evidence type="ECO:0000313" key="1">
    <source>
        <dbReference type="EMBL" id="QIG45823.1"/>
    </source>
</evidence>
<sequence length="326" mass="32750">MAGGPSTPSLVAAASAAGSAGFLAGGYLGAEALADRVREVREAGVERYGVNLFAPSPLPVDPAAYAAYRLALQPLAERFGVELPAAPREDDDAWHDKVDVLVAAAPPVVSFTFGLPDGSSAAALRRAGCALVQTVTSVEEARAGARAGMDGLAVQARSAGGHWGTFTPRRPPVAPDLPTLVRAVRAALPGLALLAAGGTGGPDDVRAAVAAGAEAVAVGTLLLRTPEAGTSAAHRAGLATDRGAPVTTHAFSGRPAGGLRNAFLAAYDGRGPLGYPALHHLTAPIRRAAAAAGDPEHVNLWAGAGYRNATQRPAGEVLRDLAGQAS</sequence>
<dbReference type="Pfam" id="PF03060">
    <property type="entry name" value="NMO"/>
    <property type="match status" value="1"/>
</dbReference>
<keyword evidence="1" id="KW-0503">Monooxygenase</keyword>
<name>A0A6G6WL07_9ACTN</name>
<dbReference type="PANTHER" id="PTHR42747:SF3">
    <property type="entry name" value="NITRONATE MONOOXYGENASE-RELATED"/>
    <property type="match status" value="1"/>
</dbReference>
<accession>A0A6G6WL07</accession>